<keyword evidence="1" id="KW-0472">Membrane</keyword>
<feature type="transmembrane region" description="Helical" evidence="1">
    <location>
        <begin position="146"/>
        <end position="171"/>
    </location>
</feature>
<evidence type="ECO:0000313" key="2">
    <source>
        <dbReference type="EMBL" id="MBC8589028.1"/>
    </source>
</evidence>
<feature type="transmembrane region" description="Helical" evidence="1">
    <location>
        <begin position="318"/>
        <end position="339"/>
    </location>
</feature>
<feature type="transmembrane region" description="Helical" evidence="1">
    <location>
        <begin position="66"/>
        <end position="84"/>
    </location>
</feature>
<comment type="caution">
    <text evidence="2">The sequence shown here is derived from an EMBL/GenBank/DDBJ whole genome shotgun (WGS) entry which is preliminary data.</text>
</comment>
<dbReference type="AlphaFoldDB" id="A0A926EVG1"/>
<keyword evidence="1" id="KW-1133">Transmembrane helix</keyword>
<gene>
    <name evidence="2" type="ORF">H8707_12465</name>
</gene>
<evidence type="ECO:0008006" key="4">
    <source>
        <dbReference type="Google" id="ProtNLM"/>
    </source>
</evidence>
<keyword evidence="1" id="KW-0812">Transmembrane</keyword>
<proteinExistence type="predicted"/>
<evidence type="ECO:0000256" key="1">
    <source>
        <dbReference type="SAM" id="Phobius"/>
    </source>
</evidence>
<keyword evidence="3" id="KW-1185">Reference proteome</keyword>
<protein>
    <recommendedName>
        <fullName evidence="4">Transporter gate domain protein</fullName>
    </recommendedName>
</protein>
<dbReference type="RefSeq" id="WP_262430490.1">
    <property type="nucleotide sequence ID" value="NZ_JACRTG010000029.1"/>
</dbReference>
<accession>A0A926EVG1</accession>
<dbReference type="Proteomes" id="UP000601171">
    <property type="component" value="Unassembled WGS sequence"/>
</dbReference>
<evidence type="ECO:0000313" key="3">
    <source>
        <dbReference type="Proteomes" id="UP000601171"/>
    </source>
</evidence>
<feature type="transmembrane region" description="Helical" evidence="1">
    <location>
        <begin position="345"/>
        <end position="363"/>
    </location>
</feature>
<feature type="transmembrane region" description="Helical" evidence="1">
    <location>
        <begin position="254"/>
        <end position="275"/>
    </location>
</feature>
<reference evidence="2" key="1">
    <citation type="submission" date="2020-08" db="EMBL/GenBank/DDBJ databases">
        <title>Genome public.</title>
        <authorList>
            <person name="Liu C."/>
            <person name="Sun Q."/>
        </authorList>
    </citation>
    <scope>NUCLEOTIDE SEQUENCE</scope>
    <source>
        <strain evidence="2">BX21</strain>
    </source>
</reference>
<dbReference type="EMBL" id="JACRTG010000029">
    <property type="protein sequence ID" value="MBC8589028.1"/>
    <property type="molecule type" value="Genomic_DNA"/>
</dbReference>
<feature type="transmembrane region" description="Helical" evidence="1">
    <location>
        <begin position="183"/>
        <end position="202"/>
    </location>
</feature>
<organism evidence="2 3">
    <name type="scientific">Paratissierella segnis</name>
    <dbReference type="NCBI Taxonomy" id="2763679"/>
    <lineage>
        <taxon>Bacteria</taxon>
        <taxon>Bacillati</taxon>
        <taxon>Bacillota</taxon>
        <taxon>Tissierellia</taxon>
        <taxon>Tissierellales</taxon>
        <taxon>Tissierellaceae</taxon>
        <taxon>Paratissierella</taxon>
    </lineage>
</organism>
<name>A0A926EVG1_9FIRM</name>
<sequence>MKTKTIQTENKQYKKIKNTINKGYKNAISLEGIIFSLLFISFFLLLGQKIGGINLINTLINTTYDLLTKTVFRIMAIAVLAGAISELLMEFGVVSIINHIFSPLIGPIYGLPGASIVGILSSYLSDNPAILALASNKHFKMYYKKYQLPALTNIGTSFGMGAIVSVFIASINGPNGESMITPVIIGNIGAIIGSIVSTRLMLRETTKIYGKEATIQDDLDFDETYDILKYRKIREGSLGQRIISCLMDGGNMGVSMGISIIPGVLIICTFVMLLTNGPNSLGEYTGAAYEGVGLIPFIGEKLEFILKPLFGFSSSQAIAVPLTALGAAGAAIGLIPSMVSSGLATGNDVAVFTAICMCWSGYLSTHTAMMKSLGFQELTGKAIKSHTIGGFAAGISTNLIYKLFMTLI</sequence>
<feature type="transmembrane region" description="Helical" evidence="1">
    <location>
        <begin position="27"/>
        <end position="46"/>
    </location>
</feature>
<feature type="transmembrane region" description="Helical" evidence="1">
    <location>
        <begin position="104"/>
        <end position="125"/>
    </location>
</feature>